<dbReference type="AlphaFoldDB" id="A0A2A5QYI4"/>
<keyword evidence="2" id="KW-1185">Reference proteome</keyword>
<dbReference type="EMBL" id="NXNI01000001">
    <property type="protein sequence ID" value="PCR91887.1"/>
    <property type="molecule type" value="Genomic_DNA"/>
</dbReference>
<dbReference type="Proteomes" id="UP000219689">
    <property type="component" value="Unassembled WGS sequence"/>
</dbReference>
<name>A0A2A5QYI4_9EURY</name>
<evidence type="ECO:0000313" key="2">
    <source>
        <dbReference type="Proteomes" id="UP000219689"/>
    </source>
</evidence>
<reference evidence="1 2" key="1">
    <citation type="submission" date="2017-09" db="EMBL/GenBank/DDBJ databases">
        <title>Genome sequences of Natrinema ejinorence JCM 13890T.</title>
        <authorList>
            <person name="Roh S.W."/>
            <person name="Kim Y.B."/>
            <person name="Kim J.Y."/>
        </authorList>
    </citation>
    <scope>NUCLEOTIDE SEQUENCE [LARGE SCALE GENOMIC DNA]</scope>
    <source>
        <strain evidence="1 2">JCM 13890</strain>
    </source>
</reference>
<accession>A0A2A5QYI4</accession>
<organism evidence="1 2">
    <name type="scientific">Natrinema ejinorense</name>
    <dbReference type="NCBI Taxonomy" id="373386"/>
    <lineage>
        <taxon>Archaea</taxon>
        <taxon>Methanobacteriati</taxon>
        <taxon>Methanobacteriota</taxon>
        <taxon>Stenosarchaea group</taxon>
        <taxon>Halobacteria</taxon>
        <taxon>Halobacteriales</taxon>
        <taxon>Natrialbaceae</taxon>
        <taxon>Natrinema</taxon>
    </lineage>
</organism>
<protein>
    <submittedName>
        <fullName evidence="1">Uncharacterized protein</fullName>
    </submittedName>
</protein>
<proteinExistence type="predicted"/>
<sequence>MLKKTGVAVTGTVLAGSAVSGTATAGSWDSLPYDTVEGSQQDKYTIQWEKDKPFSSAKLAGTTTVDILDDGTQDDGGYTYKFGVATHGLGLDEDEGDKQKAISSHAVKVWEHPSSTVDQQTVYTTNDSDVTGAWAHGNGTEIPDPAVDTIHTAVSLANTKYAVATGAATITDNILDYFTKGCNERDDCVLFEWAPSSLGVDEVTHTTKFRVDVPESEVGCALLLTTHINNRVVMSFALTGNGDNAFITPTEPQLW</sequence>
<gene>
    <name evidence="1" type="ORF">CP557_15985</name>
</gene>
<comment type="caution">
    <text evidence="1">The sequence shown here is derived from an EMBL/GenBank/DDBJ whole genome shotgun (WGS) entry which is preliminary data.</text>
</comment>
<evidence type="ECO:0000313" key="1">
    <source>
        <dbReference type="EMBL" id="PCR91887.1"/>
    </source>
</evidence>